<sequence>MKARLVVAVTTALAAGALGIGASYSNEDKGNRHNATGSEQAKQFREVAGADTRAARAVDSTAARCRGGEAAGFPCKGIDLLSHVSREELGLSFVNDIWGWTDHTRGRHHAGAQGKGKHGKDKGRHGKRHHYALIGGAEGTVFVDITNPRRPDIVGTLPTHSTVGGEFWRDIKVYEDHAYIVSEHEGHQMQVFDLTQLRGVRGAPVTFEETAVYDIGGAGNTHNLNINEDTGYAYLVGTSTCRGGLHMVDLDDPAAPAYAGCFDGHGYIHDTQCVVYRGPDREYRGREICFNANAEFVGPTIEDIENTLSIVDVTDKEQPVALSRVFYGQDGYSHQGWLDDKQRYYIHGDELDEQLRGINTRTRVWDVSDLDDPEVNGVYDNATTSIDHNQYTKDGRSYHSNYTSGLRIYDNSQLDDGELEEVAYFDLYPENDDPTFEGGTWSNYPYYDREDFVAVSSIDRGLFVLDPQRKVRR</sequence>
<accession>A0A4P7GQI4</accession>
<feature type="region of interest" description="Disordered" evidence="1">
    <location>
        <begin position="106"/>
        <end position="126"/>
    </location>
</feature>
<dbReference type="AlphaFoldDB" id="A0A4P7GQI4"/>
<dbReference type="PANTHER" id="PTHR38787:SF3">
    <property type="entry name" value="REGULATORY P DOMAIN-CONTAINING PROTEIN"/>
    <property type="match status" value="1"/>
</dbReference>
<gene>
    <name evidence="2" type="ORF">EXE57_18775</name>
</gene>
<dbReference type="NCBIfam" id="TIGR04312">
    <property type="entry name" value="choice_anch_B"/>
    <property type="match status" value="1"/>
</dbReference>
<dbReference type="GO" id="GO:0005576">
    <property type="term" value="C:extracellular region"/>
    <property type="evidence" value="ECO:0007669"/>
    <property type="project" value="TreeGrafter"/>
</dbReference>
<dbReference type="OrthoDB" id="9815940at2"/>
<dbReference type="InterPro" id="IPR027589">
    <property type="entry name" value="Choice_anch_B"/>
</dbReference>
<proteinExistence type="predicted"/>
<protein>
    <submittedName>
        <fullName evidence="2">Choice-of-anchor B family protein</fullName>
    </submittedName>
</protein>
<dbReference type="EMBL" id="CP038267">
    <property type="protein sequence ID" value="QBR94101.1"/>
    <property type="molecule type" value="Genomic_DNA"/>
</dbReference>
<evidence type="ECO:0000256" key="1">
    <source>
        <dbReference type="SAM" id="MobiDB-lite"/>
    </source>
</evidence>
<evidence type="ECO:0000313" key="2">
    <source>
        <dbReference type="EMBL" id="QBR94101.1"/>
    </source>
</evidence>
<evidence type="ECO:0000313" key="3">
    <source>
        <dbReference type="Proteomes" id="UP000294894"/>
    </source>
</evidence>
<name>A0A4P7GQI4_9ACTN</name>
<reference evidence="2 3" key="1">
    <citation type="submission" date="2019-03" db="EMBL/GenBank/DDBJ databases">
        <title>Three New Species of Nocardioides, Nocardioides euryhalodurans sp. nov., Nocardioides seonyuensis sp. nov. and Nocardioides eburneoflavus sp. nov., Iolated from Soil.</title>
        <authorList>
            <person name="Roh S.G."/>
            <person name="Lee C."/>
            <person name="Kim M.-K."/>
            <person name="Kim S.B."/>
        </authorList>
    </citation>
    <scope>NUCLEOTIDE SEQUENCE [LARGE SCALE GENOMIC DNA]</scope>
    <source>
        <strain evidence="2 3">MMS17-SY117</strain>
    </source>
</reference>
<dbReference type="Proteomes" id="UP000294894">
    <property type="component" value="Chromosome"/>
</dbReference>
<dbReference type="KEGG" id="noy:EXE57_18775"/>
<organism evidence="2 3">
    <name type="scientific">Nocardioides euryhalodurans</name>
    <dbReference type="NCBI Taxonomy" id="2518370"/>
    <lineage>
        <taxon>Bacteria</taxon>
        <taxon>Bacillati</taxon>
        <taxon>Actinomycetota</taxon>
        <taxon>Actinomycetes</taxon>
        <taxon>Propionibacteriales</taxon>
        <taxon>Nocardioidaceae</taxon>
        <taxon>Nocardioides</taxon>
    </lineage>
</organism>
<dbReference type="RefSeq" id="WP_135080195.1">
    <property type="nucleotide sequence ID" value="NZ_CP038267.1"/>
</dbReference>
<dbReference type="PANTHER" id="PTHR38787">
    <property type="entry name" value="REGULATORY P DOMAIN-CONTAINING PROTEIN"/>
    <property type="match status" value="1"/>
</dbReference>
<keyword evidence="3" id="KW-1185">Reference proteome</keyword>